<accession>A0A8J3ZF48</accession>
<sequence>MPRAPLTTDPLAGPARAAAEAGERDPARTLAIEAEHVTGTITNPNQQAQALAQLARAILTSDCWGRTLLRCRRGRPMS</sequence>
<dbReference type="InterPro" id="IPR011990">
    <property type="entry name" value="TPR-like_helical_dom_sf"/>
</dbReference>
<protein>
    <submittedName>
        <fullName evidence="2">Uncharacterized protein</fullName>
    </submittedName>
</protein>
<dbReference type="RefSeq" id="WP_204008988.1">
    <property type="nucleotide sequence ID" value="NZ_BOPG01000085.1"/>
</dbReference>
<comment type="caution">
    <text evidence="2">The sequence shown here is derived from an EMBL/GenBank/DDBJ whole genome shotgun (WGS) entry which is preliminary data.</text>
</comment>
<gene>
    <name evidence="2" type="ORF">Vau01_105200</name>
</gene>
<proteinExistence type="predicted"/>
<reference evidence="2" key="1">
    <citation type="submission" date="2021-01" db="EMBL/GenBank/DDBJ databases">
        <title>Whole genome shotgun sequence of Virgisporangium aurantiacum NBRC 16421.</title>
        <authorList>
            <person name="Komaki H."/>
            <person name="Tamura T."/>
        </authorList>
    </citation>
    <scope>NUCLEOTIDE SEQUENCE</scope>
    <source>
        <strain evidence="2">NBRC 16421</strain>
    </source>
</reference>
<evidence type="ECO:0000313" key="3">
    <source>
        <dbReference type="Proteomes" id="UP000612585"/>
    </source>
</evidence>
<dbReference type="EMBL" id="BOPG01000085">
    <property type="protein sequence ID" value="GIJ63004.1"/>
    <property type="molecule type" value="Genomic_DNA"/>
</dbReference>
<dbReference type="Proteomes" id="UP000612585">
    <property type="component" value="Unassembled WGS sequence"/>
</dbReference>
<name>A0A8J3ZF48_9ACTN</name>
<dbReference type="Gene3D" id="1.25.40.10">
    <property type="entry name" value="Tetratricopeptide repeat domain"/>
    <property type="match status" value="1"/>
</dbReference>
<feature type="region of interest" description="Disordered" evidence="1">
    <location>
        <begin position="1"/>
        <end position="26"/>
    </location>
</feature>
<dbReference type="AlphaFoldDB" id="A0A8J3ZF48"/>
<organism evidence="2 3">
    <name type="scientific">Virgisporangium aurantiacum</name>
    <dbReference type="NCBI Taxonomy" id="175570"/>
    <lineage>
        <taxon>Bacteria</taxon>
        <taxon>Bacillati</taxon>
        <taxon>Actinomycetota</taxon>
        <taxon>Actinomycetes</taxon>
        <taxon>Micromonosporales</taxon>
        <taxon>Micromonosporaceae</taxon>
        <taxon>Virgisporangium</taxon>
    </lineage>
</organism>
<keyword evidence="3" id="KW-1185">Reference proteome</keyword>
<evidence type="ECO:0000256" key="1">
    <source>
        <dbReference type="SAM" id="MobiDB-lite"/>
    </source>
</evidence>
<evidence type="ECO:0000313" key="2">
    <source>
        <dbReference type="EMBL" id="GIJ63004.1"/>
    </source>
</evidence>